<feature type="transmembrane region" description="Helical" evidence="1">
    <location>
        <begin position="21"/>
        <end position="44"/>
    </location>
</feature>
<evidence type="ECO:0000313" key="3">
    <source>
        <dbReference type="Proteomes" id="UP000076532"/>
    </source>
</evidence>
<dbReference type="AlphaFoldDB" id="A0A165ZIK0"/>
<proteinExistence type="predicted"/>
<gene>
    <name evidence="2" type="ORF">FIBSPDRAFT_201909</name>
</gene>
<evidence type="ECO:0000313" key="2">
    <source>
        <dbReference type="EMBL" id="KZP10629.1"/>
    </source>
</evidence>
<sequence length="69" mass="7266">MSSESPAPRKPRTMISGASSVACAGSGVSDTIVIMGYLHVLSFFPPSHFSSSHQIGCRFYCTHTTLSSG</sequence>
<organism evidence="2 3">
    <name type="scientific">Athelia psychrophila</name>
    <dbReference type="NCBI Taxonomy" id="1759441"/>
    <lineage>
        <taxon>Eukaryota</taxon>
        <taxon>Fungi</taxon>
        <taxon>Dikarya</taxon>
        <taxon>Basidiomycota</taxon>
        <taxon>Agaricomycotina</taxon>
        <taxon>Agaricomycetes</taxon>
        <taxon>Agaricomycetidae</taxon>
        <taxon>Atheliales</taxon>
        <taxon>Atheliaceae</taxon>
        <taxon>Athelia</taxon>
    </lineage>
</organism>
<protein>
    <submittedName>
        <fullName evidence="2">Uncharacterized protein</fullName>
    </submittedName>
</protein>
<dbReference type="Proteomes" id="UP000076532">
    <property type="component" value="Unassembled WGS sequence"/>
</dbReference>
<reference evidence="2 3" key="1">
    <citation type="journal article" date="2016" name="Mol. Biol. Evol.">
        <title>Comparative Genomics of Early-Diverging Mushroom-Forming Fungi Provides Insights into the Origins of Lignocellulose Decay Capabilities.</title>
        <authorList>
            <person name="Nagy L.G."/>
            <person name="Riley R."/>
            <person name="Tritt A."/>
            <person name="Adam C."/>
            <person name="Daum C."/>
            <person name="Floudas D."/>
            <person name="Sun H."/>
            <person name="Yadav J.S."/>
            <person name="Pangilinan J."/>
            <person name="Larsson K.H."/>
            <person name="Matsuura K."/>
            <person name="Barry K."/>
            <person name="Labutti K."/>
            <person name="Kuo R."/>
            <person name="Ohm R.A."/>
            <person name="Bhattacharya S.S."/>
            <person name="Shirouzu T."/>
            <person name="Yoshinaga Y."/>
            <person name="Martin F.M."/>
            <person name="Grigoriev I.V."/>
            <person name="Hibbett D.S."/>
        </authorList>
    </citation>
    <scope>NUCLEOTIDE SEQUENCE [LARGE SCALE GENOMIC DNA]</scope>
    <source>
        <strain evidence="2 3">CBS 109695</strain>
    </source>
</reference>
<keyword evidence="3" id="KW-1185">Reference proteome</keyword>
<evidence type="ECO:0000256" key="1">
    <source>
        <dbReference type="SAM" id="Phobius"/>
    </source>
</evidence>
<name>A0A165ZIK0_9AGAM</name>
<keyword evidence="1" id="KW-1133">Transmembrane helix</keyword>
<keyword evidence="1" id="KW-0812">Transmembrane</keyword>
<dbReference type="EMBL" id="KV417676">
    <property type="protein sequence ID" value="KZP10629.1"/>
    <property type="molecule type" value="Genomic_DNA"/>
</dbReference>
<accession>A0A165ZIK0</accession>
<keyword evidence="1" id="KW-0472">Membrane</keyword>